<dbReference type="OrthoDB" id="7699080at2759"/>
<dbReference type="Proteomes" id="UP000475862">
    <property type="component" value="Unassembled WGS sequence"/>
</dbReference>
<protein>
    <recommendedName>
        <fullName evidence="1">Double jelly roll-like domain-containing protein</fullName>
    </recommendedName>
</protein>
<dbReference type="PANTHER" id="PTHR36159">
    <property type="entry name" value="PROTEIN CBG23766"/>
    <property type="match status" value="1"/>
</dbReference>
<comment type="caution">
    <text evidence="2">The sequence shown here is derived from an EMBL/GenBank/DDBJ whole genome shotgun (WGS) entry which is preliminary data.</text>
</comment>
<sequence>MSKDSSLKEKAVAWGVTTAMKAKRKIGDGCGYKAAIKAAKNVIKKNIGENNLLKLSKKCVAVARKTFKTKKTKALRIITVPKKGGVLPLIPIFTGLSALEALTGGVANIVKMANEFNIKTPLHLGNEVYLAPYKGNSYKIVTPNKTGGGVLTKKKLIATLPNRALYDYELLKFARDIPHFIGVFTRDKLPVHPKQLKSGIINLDTSNTNSNTLKCMISCSHEFDFSVENSVVKLLDFRNVLYTTGVTHESENTVKIMKVNCIKVECNLIVGSFCDGAPNQTKHELYPSVPAGYKIVENMDSYTLPCESFIYIEGNLQKPSDAVGDVRFSNNGLAFLFSEMRYEINEIEIQKLKSPGVSSCLKVYCSYTPNDLNTLDNCTWGSEMDGEDNKNFMTDNVFAGCIPLKHFFGFCEDYKKILLNCNQQLILNRSSTDLDVIRVVGAGATKHVEQNKKITIELTKMAWKMPIIKVTDKEKLKLLKVLDSRKTLSYAFRTWDLCEYPVHLNSEVFPYEDFRADLKKNTTYLLYKAYTDFQKSYYERDYCEPLLSKNIFQTYVPFVFADLSRQNKNVKSSTIDLRIEFETDTVIPEKTAAYCLILHDQIITYNPFSGDVRKFISISTF</sequence>
<evidence type="ECO:0000313" key="2">
    <source>
        <dbReference type="EMBL" id="KAE9522018.1"/>
    </source>
</evidence>
<dbReference type="EMBL" id="VYZN01001705">
    <property type="protein sequence ID" value="KAE9522018.1"/>
    <property type="molecule type" value="Genomic_DNA"/>
</dbReference>
<dbReference type="AlphaFoldDB" id="A0A6G0SV40"/>
<evidence type="ECO:0000313" key="3">
    <source>
        <dbReference type="Proteomes" id="UP000475862"/>
    </source>
</evidence>
<name>A0A6G0SV40_APHGL</name>
<reference evidence="2 3" key="1">
    <citation type="submission" date="2019-08" db="EMBL/GenBank/DDBJ databases">
        <title>The genome of the soybean aphid Biotype 1, its phylome, world population structure and adaptation to the North American continent.</title>
        <authorList>
            <person name="Giordano R."/>
            <person name="Donthu R.K."/>
            <person name="Hernandez A.G."/>
            <person name="Wright C.L."/>
            <person name="Zimin A.V."/>
        </authorList>
    </citation>
    <scope>NUCLEOTIDE SEQUENCE [LARGE SCALE GENOMIC DNA]</scope>
    <source>
        <tissue evidence="2">Whole aphids</tissue>
    </source>
</reference>
<dbReference type="Pfam" id="PF21738">
    <property type="entry name" value="DJR-like_dom"/>
    <property type="match status" value="1"/>
</dbReference>
<dbReference type="PANTHER" id="PTHR36159:SF1">
    <property type="entry name" value="RETROVIRUS-RELATED POL POLYPROTEIN FROM TRANSPOSON 412-LIKE PROTEIN"/>
    <property type="match status" value="1"/>
</dbReference>
<dbReference type="InterPro" id="IPR049512">
    <property type="entry name" value="DJR-like_dom"/>
</dbReference>
<accession>A0A6G0SV40</accession>
<feature type="domain" description="Double jelly roll-like" evidence="1">
    <location>
        <begin position="327"/>
        <end position="502"/>
    </location>
</feature>
<proteinExistence type="predicted"/>
<keyword evidence="3" id="KW-1185">Reference proteome</keyword>
<gene>
    <name evidence="2" type="ORF">AGLY_017580</name>
</gene>
<organism evidence="2 3">
    <name type="scientific">Aphis glycines</name>
    <name type="common">Soybean aphid</name>
    <dbReference type="NCBI Taxonomy" id="307491"/>
    <lineage>
        <taxon>Eukaryota</taxon>
        <taxon>Metazoa</taxon>
        <taxon>Ecdysozoa</taxon>
        <taxon>Arthropoda</taxon>
        <taxon>Hexapoda</taxon>
        <taxon>Insecta</taxon>
        <taxon>Pterygota</taxon>
        <taxon>Neoptera</taxon>
        <taxon>Paraneoptera</taxon>
        <taxon>Hemiptera</taxon>
        <taxon>Sternorrhyncha</taxon>
        <taxon>Aphidomorpha</taxon>
        <taxon>Aphidoidea</taxon>
        <taxon>Aphididae</taxon>
        <taxon>Aphidini</taxon>
        <taxon>Aphis</taxon>
        <taxon>Aphis</taxon>
    </lineage>
</organism>
<evidence type="ECO:0000259" key="1">
    <source>
        <dbReference type="Pfam" id="PF21738"/>
    </source>
</evidence>